<reference evidence="13" key="1">
    <citation type="submission" date="2016-03" db="EMBL/GenBank/DDBJ databases">
        <authorList>
            <person name="Devillers H."/>
        </authorList>
    </citation>
    <scope>NUCLEOTIDE SEQUENCE [LARGE SCALE GENOMIC DNA]</scope>
</reference>
<gene>
    <name evidence="12" type="ORF">LAFE_0F16028G</name>
</gene>
<dbReference type="PANTHER" id="PTHR31068:SF1">
    <property type="entry name" value="MITOCHONDRIAL DISTRIBUTION AND MORPHOLOGY PROTEIN 32"/>
    <property type="match status" value="1"/>
</dbReference>
<comment type="subcellular location">
    <subcellularLocation>
        <location evidence="1">Mitochondrion inner membrane</location>
        <topology evidence="1">Multi-pass membrane protein</topology>
    </subcellularLocation>
</comment>
<comment type="function">
    <text evidence="9">Involved in the organization of the mitochondrial membranes and the global structure of the mitochondria. Also required for mitochondrial distribution and mobility as well as for the maintenance of mitochondrial DNA nucleoids structures.</text>
</comment>
<keyword evidence="8 11" id="KW-0472">Membrane</keyword>
<proteinExistence type="inferred from homology"/>
<dbReference type="GO" id="GO:0005743">
    <property type="term" value="C:mitochondrial inner membrane"/>
    <property type="evidence" value="ECO:0007669"/>
    <property type="project" value="UniProtKB-SubCell"/>
</dbReference>
<dbReference type="Pfam" id="PF08118">
    <property type="entry name" value="MDM31_MDM32"/>
    <property type="match status" value="2"/>
</dbReference>
<evidence type="ECO:0000313" key="13">
    <source>
        <dbReference type="Proteomes" id="UP000190831"/>
    </source>
</evidence>
<evidence type="ECO:0000256" key="9">
    <source>
        <dbReference type="ARBA" id="ARBA00025191"/>
    </source>
</evidence>
<evidence type="ECO:0000256" key="3">
    <source>
        <dbReference type="ARBA" id="ARBA00022692"/>
    </source>
</evidence>
<organism evidence="12 13">
    <name type="scientific">Lachancea fermentati</name>
    <name type="common">Zygosaccharomyces fermentati</name>
    <dbReference type="NCBI Taxonomy" id="4955"/>
    <lineage>
        <taxon>Eukaryota</taxon>
        <taxon>Fungi</taxon>
        <taxon>Dikarya</taxon>
        <taxon>Ascomycota</taxon>
        <taxon>Saccharomycotina</taxon>
        <taxon>Saccharomycetes</taxon>
        <taxon>Saccharomycetales</taxon>
        <taxon>Saccharomycetaceae</taxon>
        <taxon>Lachancea</taxon>
    </lineage>
</organism>
<comment type="similarity">
    <text evidence="2">Belongs to the MDM31/MDM32 family.</text>
</comment>
<evidence type="ECO:0000256" key="1">
    <source>
        <dbReference type="ARBA" id="ARBA00004448"/>
    </source>
</evidence>
<dbReference type="InterPro" id="IPR012571">
    <property type="entry name" value="Mdm31/Mdm32"/>
</dbReference>
<keyword evidence="3 11" id="KW-0812">Transmembrane</keyword>
<keyword evidence="6 11" id="KW-1133">Transmembrane helix</keyword>
<evidence type="ECO:0000256" key="4">
    <source>
        <dbReference type="ARBA" id="ARBA00022792"/>
    </source>
</evidence>
<evidence type="ECO:0000256" key="5">
    <source>
        <dbReference type="ARBA" id="ARBA00022946"/>
    </source>
</evidence>
<evidence type="ECO:0000256" key="11">
    <source>
        <dbReference type="SAM" id="Phobius"/>
    </source>
</evidence>
<keyword evidence="5" id="KW-0809">Transit peptide</keyword>
<name>A0A1G4MGM2_LACFM</name>
<evidence type="ECO:0000256" key="7">
    <source>
        <dbReference type="ARBA" id="ARBA00023128"/>
    </source>
</evidence>
<sequence>MLTRAKSSCIRLLSNPKPSQAALRGAFNVQRIRRYYKFDLPASRLYSTKKQISDLSKSTDFLHTQNILLQKNQERLTKQKLLSEATNFYERFKINTKWVLIRGNRPFSTDEIGTLFSWLILSQIMWVVLGTTTFVSLVLFTFNTVFAKEMVGKFVGNSLNRYIEDCDIQFQDALVPEWKKGCISFNKVELKTTPGLKADHQLDFSLTFNQIDITLSLRKWLSGRGLIEDMSIYGMKGDVEIKNINDKKPLVQWFSNRNYHLGRVKVKDSRITIHDKALSQDYRMSIYNMDFPQLRFKWMLIDFFNANVVSGAVNHSLFSIHKRQQKLAYLHDFEHDISPWQRITRLRLDNISVKDLGIDKSASFNWIDDGQVEIIADLMIPHIPENIEEEAEEENKYLVMDLKFKFKDLKARFPASEPRLSNGDTIVTLEELKPLVTFVNTQRGIFHSLMDIQNTNSVWNNISNVSIKKNKSYPDTTVIPSNIKWSDYEDNNQISKEIIMYHDKPAHHNNEIVLRSRIVKNMEDLQGLILFRETGVYDILSMELYVDLMKMVEEWEHRKKNDWMKVWGTTFASQIMILGLGAMV</sequence>
<feature type="transmembrane region" description="Helical" evidence="11">
    <location>
        <begin position="115"/>
        <end position="140"/>
    </location>
</feature>
<accession>A0A1G4MGM2</accession>
<evidence type="ECO:0000256" key="10">
    <source>
        <dbReference type="ARBA" id="ARBA00040573"/>
    </source>
</evidence>
<dbReference type="AlphaFoldDB" id="A0A1G4MGM2"/>
<dbReference type="PANTHER" id="PTHR31068">
    <property type="entry name" value="MITOCHONDRIAL DISTRIBUTION AND MORPHOLOGY PROTEIN 31"/>
    <property type="match status" value="1"/>
</dbReference>
<keyword evidence="13" id="KW-1185">Reference proteome</keyword>
<keyword evidence="7" id="KW-0496">Mitochondrion</keyword>
<dbReference type="EMBL" id="LT598490">
    <property type="protein sequence ID" value="SCW02867.1"/>
    <property type="molecule type" value="Genomic_DNA"/>
</dbReference>
<keyword evidence="4" id="KW-0999">Mitochondrion inner membrane</keyword>
<dbReference type="GO" id="GO:0000001">
    <property type="term" value="P:mitochondrion inheritance"/>
    <property type="evidence" value="ECO:0007669"/>
    <property type="project" value="InterPro"/>
</dbReference>
<dbReference type="OMA" id="FAKEMVG"/>
<evidence type="ECO:0000256" key="2">
    <source>
        <dbReference type="ARBA" id="ARBA00005687"/>
    </source>
</evidence>
<dbReference type="OrthoDB" id="17678at2759"/>
<dbReference type="Proteomes" id="UP000190831">
    <property type="component" value="Chromosome F"/>
</dbReference>
<evidence type="ECO:0000256" key="6">
    <source>
        <dbReference type="ARBA" id="ARBA00022989"/>
    </source>
</evidence>
<evidence type="ECO:0000256" key="8">
    <source>
        <dbReference type="ARBA" id="ARBA00023136"/>
    </source>
</evidence>
<protein>
    <recommendedName>
        <fullName evidence="10">Mitochondrial distribution and morphology protein 32</fullName>
    </recommendedName>
</protein>
<dbReference type="GO" id="GO:0007005">
    <property type="term" value="P:mitochondrion organization"/>
    <property type="evidence" value="ECO:0007669"/>
    <property type="project" value="InterPro"/>
</dbReference>
<evidence type="ECO:0000313" key="12">
    <source>
        <dbReference type="EMBL" id="SCW02867.1"/>
    </source>
</evidence>